<dbReference type="PANTHER" id="PTHR43224">
    <property type="entry name" value="AMIDINOTRANSFERASE"/>
    <property type="match status" value="1"/>
</dbReference>
<dbReference type="InterPro" id="IPR014541">
    <property type="entry name" value="Amdntrnsf_FN0238"/>
</dbReference>
<sequence>MNTVWANKVLMVRPVRFGWNRETSLDNPHMTEPTEEAQAEALREFDGLAKALTRAGIGVQVFDDTPEPATPDSIFPNNWFSTHEGGKLVLYPMSQPSRAAERKPEIVDWLRAHYPNVVDLTAHETEGRALEGTGSLVFGLGTGVAFAGLSARTDGDLAIGLCGRLGFRPVLFRTMDFDGRPAYHTNILMALGEGFCLLCEEAVHPEDRSQVLDSIASCGVLVALSLDQMRAFTGNGLQLQGPRGLVFVLSDRGAAAVRPDQRRAIESKTEIVTAPLDTIERVAGGSARCMLAELF</sequence>
<dbReference type="Pfam" id="PF19420">
    <property type="entry name" value="DDAH_eukar"/>
    <property type="match status" value="1"/>
</dbReference>
<dbReference type="Proteomes" id="UP000727962">
    <property type="component" value="Unassembled WGS sequence"/>
</dbReference>
<name>A0A931LUC7_FIMGI</name>
<dbReference type="Gene3D" id="3.75.10.10">
    <property type="entry name" value="L-arginine/glycine Amidinotransferase, Chain A"/>
    <property type="match status" value="1"/>
</dbReference>
<dbReference type="PANTHER" id="PTHR43224:SF1">
    <property type="entry name" value="AMIDINOTRANSFERASE"/>
    <property type="match status" value="1"/>
</dbReference>
<accession>A0A931LUC7</accession>
<comment type="caution">
    <text evidence="1">The sequence shown here is derived from an EMBL/GenBank/DDBJ whole genome shotgun (WGS) entry which is preliminary data.</text>
</comment>
<dbReference type="PIRSF" id="PIRSF028188">
    <property type="entry name" value="Amdntrnsf_FN0238"/>
    <property type="match status" value="1"/>
</dbReference>
<dbReference type="EMBL" id="JACOSL010000017">
    <property type="protein sequence ID" value="MBI1755991.1"/>
    <property type="molecule type" value="Genomic_DNA"/>
</dbReference>
<dbReference type="AlphaFoldDB" id="A0A931LUC7"/>
<dbReference type="SUPFAM" id="SSF55909">
    <property type="entry name" value="Pentein"/>
    <property type="match status" value="1"/>
</dbReference>
<proteinExistence type="predicted"/>
<organism evidence="1 2">
    <name type="scientific">Fimbriimonas ginsengisoli</name>
    <dbReference type="NCBI Taxonomy" id="1005039"/>
    <lineage>
        <taxon>Bacteria</taxon>
        <taxon>Bacillati</taxon>
        <taxon>Armatimonadota</taxon>
        <taxon>Fimbriimonadia</taxon>
        <taxon>Fimbriimonadales</taxon>
        <taxon>Fimbriimonadaceae</taxon>
        <taxon>Fimbriimonas</taxon>
    </lineage>
</organism>
<protein>
    <submittedName>
        <fullName evidence="1">Amidinotransferase</fullName>
    </submittedName>
</protein>
<reference evidence="1" key="1">
    <citation type="submission" date="2020-07" db="EMBL/GenBank/DDBJ databases">
        <title>Huge and variable diversity of episymbiotic CPR bacteria and DPANN archaea in groundwater ecosystems.</title>
        <authorList>
            <person name="He C.Y."/>
            <person name="Keren R."/>
            <person name="Whittaker M."/>
            <person name="Farag I.F."/>
            <person name="Doudna J."/>
            <person name="Cate J.H.D."/>
            <person name="Banfield J.F."/>
        </authorList>
    </citation>
    <scope>NUCLEOTIDE SEQUENCE</scope>
    <source>
        <strain evidence="1">NC_groundwater_17_Pr7_B-0.1um_64_12</strain>
    </source>
</reference>
<evidence type="ECO:0000313" key="2">
    <source>
        <dbReference type="Proteomes" id="UP000727962"/>
    </source>
</evidence>
<gene>
    <name evidence="1" type="ORF">HYR64_02665</name>
</gene>
<evidence type="ECO:0000313" key="1">
    <source>
        <dbReference type="EMBL" id="MBI1755991.1"/>
    </source>
</evidence>